<evidence type="ECO:0000256" key="9">
    <source>
        <dbReference type="ARBA" id="ARBA00022825"/>
    </source>
</evidence>
<keyword evidence="6" id="KW-0479">Metal-binding</keyword>
<gene>
    <name evidence="15" type="ORF">ACFSUL_20505</name>
</gene>
<evidence type="ECO:0000256" key="1">
    <source>
        <dbReference type="ARBA" id="ARBA00001913"/>
    </source>
</evidence>
<comment type="cofactor">
    <cofactor evidence="1">
        <name>Ca(2+)</name>
        <dbReference type="ChEBI" id="CHEBI:29108"/>
    </cofactor>
</comment>
<evidence type="ECO:0000256" key="2">
    <source>
        <dbReference type="ARBA" id="ARBA00004613"/>
    </source>
</evidence>
<keyword evidence="4" id="KW-0964">Secreted</keyword>
<comment type="subcellular location">
    <subcellularLocation>
        <location evidence="2">Secreted</location>
    </subcellularLocation>
</comment>
<comment type="similarity">
    <text evidence="3 11 12">Belongs to the peptidase S8 family.</text>
</comment>
<evidence type="ECO:0000256" key="6">
    <source>
        <dbReference type="ARBA" id="ARBA00022723"/>
    </source>
</evidence>
<evidence type="ECO:0000313" key="15">
    <source>
        <dbReference type="EMBL" id="MFD2683118.1"/>
    </source>
</evidence>
<feature type="active site" description="Charge relay system" evidence="11">
    <location>
        <position position="124"/>
    </location>
</feature>
<dbReference type="InterPro" id="IPR023828">
    <property type="entry name" value="Peptidase_S8_Ser-AS"/>
</dbReference>
<feature type="domain" description="SLH" evidence="14">
    <location>
        <begin position="521"/>
        <end position="584"/>
    </location>
</feature>
<dbReference type="InterPro" id="IPR050131">
    <property type="entry name" value="Peptidase_S8_subtilisin-like"/>
</dbReference>
<evidence type="ECO:0000256" key="4">
    <source>
        <dbReference type="ARBA" id="ARBA00022525"/>
    </source>
</evidence>
<accession>A0ABW5RX46</accession>
<dbReference type="CDD" id="cd07477">
    <property type="entry name" value="Peptidases_S8_Subtilisin_subset"/>
    <property type="match status" value="1"/>
</dbReference>
<organism evidence="15 16">
    <name type="scientific">Bacillus seohaeanensis</name>
    <dbReference type="NCBI Taxonomy" id="284580"/>
    <lineage>
        <taxon>Bacteria</taxon>
        <taxon>Bacillati</taxon>
        <taxon>Bacillota</taxon>
        <taxon>Bacilli</taxon>
        <taxon>Bacillales</taxon>
        <taxon>Bacillaceae</taxon>
        <taxon>Bacillus</taxon>
    </lineage>
</organism>
<name>A0ABW5RX46_9BACI</name>
<dbReference type="Pfam" id="PF00082">
    <property type="entry name" value="Peptidase_S8"/>
    <property type="match status" value="1"/>
</dbReference>
<reference evidence="16" key="1">
    <citation type="journal article" date="2019" name="Int. J. Syst. Evol. Microbiol.">
        <title>The Global Catalogue of Microorganisms (GCM) 10K type strain sequencing project: providing services to taxonomists for standard genome sequencing and annotation.</title>
        <authorList>
            <consortium name="The Broad Institute Genomics Platform"/>
            <consortium name="The Broad Institute Genome Sequencing Center for Infectious Disease"/>
            <person name="Wu L."/>
            <person name="Ma J."/>
        </authorList>
    </citation>
    <scope>NUCLEOTIDE SEQUENCE [LARGE SCALE GENOMIC DNA]</scope>
    <source>
        <strain evidence="16">KCTC 3913</strain>
    </source>
</reference>
<dbReference type="Proteomes" id="UP001597506">
    <property type="component" value="Unassembled WGS sequence"/>
</dbReference>
<evidence type="ECO:0000259" key="14">
    <source>
        <dbReference type="PROSITE" id="PS51272"/>
    </source>
</evidence>
<keyword evidence="10" id="KW-0106">Calcium</keyword>
<dbReference type="InterPro" id="IPR034202">
    <property type="entry name" value="Subtilisin_Carlsberg-like"/>
</dbReference>
<dbReference type="PROSITE" id="PS00138">
    <property type="entry name" value="SUBTILASE_SER"/>
    <property type="match status" value="1"/>
</dbReference>
<dbReference type="PROSITE" id="PS51892">
    <property type="entry name" value="SUBTILASE"/>
    <property type="match status" value="1"/>
</dbReference>
<evidence type="ECO:0000256" key="7">
    <source>
        <dbReference type="ARBA" id="ARBA00022729"/>
    </source>
</evidence>
<dbReference type="PROSITE" id="PS00137">
    <property type="entry name" value="SUBTILASE_HIS"/>
    <property type="match status" value="1"/>
</dbReference>
<keyword evidence="9 11" id="KW-0720">Serine protease</keyword>
<evidence type="ECO:0000313" key="16">
    <source>
        <dbReference type="Proteomes" id="UP001597506"/>
    </source>
</evidence>
<keyword evidence="16" id="KW-1185">Reference proteome</keyword>
<dbReference type="SUPFAM" id="SSF52743">
    <property type="entry name" value="Subtilisin-like"/>
    <property type="match status" value="1"/>
</dbReference>
<feature type="active site" description="Charge relay system" evidence="11">
    <location>
        <position position="157"/>
    </location>
</feature>
<feature type="chain" id="PRO_5047148600" evidence="13">
    <location>
        <begin position="24"/>
        <end position="640"/>
    </location>
</feature>
<evidence type="ECO:0000256" key="11">
    <source>
        <dbReference type="PROSITE-ProRule" id="PRU01240"/>
    </source>
</evidence>
<dbReference type="InterPro" id="IPR037045">
    <property type="entry name" value="S8pro/Inhibitor_I9_sf"/>
</dbReference>
<dbReference type="InterPro" id="IPR015500">
    <property type="entry name" value="Peptidase_S8_subtilisin-rel"/>
</dbReference>
<dbReference type="InterPro" id="IPR023827">
    <property type="entry name" value="Peptidase_S8_Asp-AS"/>
</dbReference>
<proteinExistence type="inferred from homology"/>
<dbReference type="EMBL" id="JBHUMF010000035">
    <property type="protein sequence ID" value="MFD2683118.1"/>
    <property type="molecule type" value="Genomic_DNA"/>
</dbReference>
<dbReference type="InterPro" id="IPR000209">
    <property type="entry name" value="Peptidase_S8/S53_dom"/>
</dbReference>
<dbReference type="Pfam" id="PF00395">
    <property type="entry name" value="SLH"/>
    <property type="match status" value="3"/>
</dbReference>
<dbReference type="PANTHER" id="PTHR43806">
    <property type="entry name" value="PEPTIDASE S8"/>
    <property type="match status" value="1"/>
</dbReference>
<dbReference type="InterPro" id="IPR036852">
    <property type="entry name" value="Peptidase_S8/S53_dom_sf"/>
</dbReference>
<keyword evidence="5 11" id="KW-0645">Protease</keyword>
<dbReference type="InterPro" id="IPR022398">
    <property type="entry name" value="Peptidase_S8_His-AS"/>
</dbReference>
<feature type="active site" description="Charge relay system" evidence="11">
    <location>
        <position position="324"/>
    </location>
</feature>
<keyword evidence="7 13" id="KW-0732">Signal</keyword>
<dbReference type="RefSeq" id="WP_377938129.1">
    <property type="nucleotide sequence ID" value="NZ_JBHUMF010000035.1"/>
</dbReference>
<dbReference type="InterPro" id="IPR001119">
    <property type="entry name" value="SLH_dom"/>
</dbReference>
<sequence>MKKVIPFLLVPLLLTFVLPNVSNGETQENKKYVIFFDEKVDSELLNKNDITILEDFTYVPAVSVEASKNQMDVLKNENGIRLIQEEKAYKVMEQSTPWAFEDMNLTNEVRSKYKGTGIKVAVLDTGIDSTHPDLNVVGGTCALKINCNNGFQDDNGHGTHVAGIIAALNNRIGMVGVAPNIQLYGVKVLDYSGLGTTTTILTGIEWALENDMDILNLSFTTPADDPALKAIIDEAYRRGLLIVAAAGNVGNSSGTGDTVLYPAKYSSVIGVAGVDKYLQRMKESSSGSTVEVSAPGKNIISTIPLSADIYDGVQDGYAPMSGTSMATPYVTGLLALYKEKYPNENNETLRNKLVTTTLDLGENGRDPLYGFGLARFSDVPVNKELPSASLMKVENSEIEFQFDMDEDTDSLDIYENKKLLVSDYKDNQYFDYRPKGNYQYEFHFNMDSGETRVVEKSVSVFSPYFQDLKGNEWYAPHMMYLNHQGILNGVDENVLKPNLNITRGQAVAILGRAIGLNGDKRKTKFTDVGNQYFASGYIQSALEKDILQGFPDGSFRPEQYVSRAEMAILLANAYHLSNETGQEFNDVNKSITGYQEIYKIANQGITEGYPDGNFKPHEKMTRANYSVFISRAENSSFLNR</sequence>
<dbReference type="Gene3D" id="3.40.50.200">
    <property type="entry name" value="Peptidase S8/S53 domain"/>
    <property type="match status" value="1"/>
</dbReference>
<evidence type="ECO:0000256" key="8">
    <source>
        <dbReference type="ARBA" id="ARBA00022801"/>
    </source>
</evidence>
<feature type="signal peptide" evidence="13">
    <location>
        <begin position="1"/>
        <end position="23"/>
    </location>
</feature>
<evidence type="ECO:0000256" key="10">
    <source>
        <dbReference type="ARBA" id="ARBA00022837"/>
    </source>
</evidence>
<keyword evidence="8 11" id="KW-0378">Hydrolase</keyword>
<feature type="domain" description="SLH" evidence="14">
    <location>
        <begin position="461"/>
        <end position="520"/>
    </location>
</feature>
<comment type="caution">
    <text evidence="15">The sequence shown here is derived from an EMBL/GenBank/DDBJ whole genome shotgun (WGS) entry which is preliminary data.</text>
</comment>
<dbReference type="PRINTS" id="PR00723">
    <property type="entry name" value="SUBTILISIN"/>
</dbReference>
<evidence type="ECO:0000256" key="13">
    <source>
        <dbReference type="SAM" id="SignalP"/>
    </source>
</evidence>
<evidence type="ECO:0000256" key="12">
    <source>
        <dbReference type="RuleBase" id="RU003355"/>
    </source>
</evidence>
<protein>
    <submittedName>
        <fullName evidence="15">S8 family serine peptidase</fullName>
    </submittedName>
</protein>
<dbReference type="PROSITE" id="PS00136">
    <property type="entry name" value="SUBTILASE_ASP"/>
    <property type="match status" value="1"/>
</dbReference>
<dbReference type="PANTHER" id="PTHR43806:SF11">
    <property type="entry name" value="CEREVISIN-RELATED"/>
    <property type="match status" value="1"/>
</dbReference>
<dbReference type="Gene3D" id="3.30.70.80">
    <property type="entry name" value="Peptidase S8 propeptide/proteinase inhibitor I9"/>
    <property type="match status" value="1"/>
</dbReference>
<dbReference type="PROSITE" id="PS51272">
    <property type="entry name" value="SLH"/>
    <property type="match status" value="3"/>
</dbReference>
<evidence type="ECO:0000256" key="5">
    <source>
        <dbReference type="ARBA" id="ARBA00022670"/>
    </source>
</evidence>
<evidence type="ECO:0000256" key="3">
    <source>
        <dbReference type="ARBA" id="ARBA00011073"/>
    </source>
</evidence>
<feature type="domain" description="SLH" evidence="14">
    <location>
        <begin position="585"/>
        <end position="640"/>
    </location>
</feature>